<sequence>MVLNSFFAYNKNSIYLLKDIPLINIEVITYTYMTKNINILELSSGKDNAIDTPPLKPAHVIT</sequence>
<accession>A0AAD3ASX5</accession>
<reference evidence="1 2" key="1">
    <citation type="submission" date="2014-03" db="EMBL/GenBank/DDBJ databases">
        <title>The Genome Sequence of Francisella tularensis subsp. tularensis str. SCHU S4 substr. FSC043.</title>
        <authorList>
            <consortium name="The Broad Institute Genomics Platform"/>
            <consortium name="The Broad Institute Genome Sequencing Center for Infectious Disease"/>
            <person name="Chapman S.B."/>
            <person name="Guina T."/>
            <person name="Gelhaus C."/>
            <person name="Comer J."/>
            <person name="Sellati T."/>
            <person name="Sjostedt A."/>
            <person name="Young S.K."/>
            <person name="Zeng Q."/>
            <person name="Gargeya S."/>
            <person name="Abouelleil A."/>
            <person name="Alvarado L."/>
            <person name="Chapman S.B."/>
            <person name="Gainer-Dewar J."/>
            <person name="Goldberg J."/>
            <person name="Griggs A."/>
            <person name="Gujja S."/>
            <person name="Hansen M."/>
            <person name="Howarth C."/>
            <person name="Imamovic A."/>
            <person name="Larimer J."/>
            <person name="Murphy C."/>
            <person name="Naylor J."/>
            <person name="Pearson M."/>
            <person name="Poon T.W."/>
            <person name="Priest M."/>
            <person name="Roberts A."/>
            <person name="Saif S."/>
            <person name="Shea T."/>
            <person name="Sykes S."/>
            <person name="Wortman J."/>
            <person name="Nusbaum C."/>
            <person name="Birren B."/>
        </authorList>
    </citation>
    <scope>NUCLEOTIDE SEQUENCE [LARGE SCALE GENOMIC DNA]</scope>
    <source>
        <strain evidence="1 2">Schu S4</strain>
    </source>
</reference>
<proteinExistence type="predicted"/>
<evidence type="ECO:0000313" key="1">
    <source>
        <dbReference type="EMBL" id="EZK37987.1"/>
    </source>
</evidence>
<gene>
    <name evidence="1" type="ORF">P250_02744</name>
</gene>
<dbReference type="AlphaFoldDB" id="A0AAD3ASX5"/>
<evidence type="ECO:0000313" key="2">
    <source>
        <dbReference type="Proteomes" id="UP000023806"/>
    </source>
</evidence>
<protein>
    <submittedName>
        <fullName evidence="1">Uncharacterized protein</fullName>
    </submittedName>
</protein>
<organism evidence="1 2">
    <name type="scientific">Francisella tularensis subsp. tularensis str. SCHU S4 substr. FSC237</name>
    <dbReference type="NCBI Taxonomy" id="1341660"/>
    <lineage>
        <taxon>Bacteria</taxon>
        <taxon>Pseudomonadati</taxon>
        <taxon>Pseudomonadota</taxon>
        <taxon>Gammaproteobacteria</taxon>
        <taxon>Thiotrichales</taxon>
        <taxon>Francisellaceae</taxon>
        <taxon>Francisella</taxon>
    </lineage>
</organism>
<dbReference type="Proteomes" id="UP000023806">
    <property type="component" value="Unassembled WGS sequence"/>
</dbReference>
<name>A0AAD3ASX5_FRATT</name>
<dbReference type="EMBL" id="JIDS01000002">
    <property type="protein sequence ID" value="EZK37987.1"/>
    <property type="molecule type" value="Genomic_DNA"/>
</dbReference>
<comment type="caution">
    <text evidence="1">The sequence shown here is derived from an EMBL/GenBank/DDBJ whole genome shotgun (WGS) entry which is preliminary data.</text>
</comment>